<evidence type="ECO:0000259" key="2">
    <source>
        <dbReference type="PROSITE" id="PS50157"/>
    </source>
</evidence>
<dbReference type="Proteomes" id="UP000036987">
    <property type="component" value="Unassembled WGS sequence"/>
</dbReference>
<keyword evidence="1" id="KW-0863">Zinc-finger</keyword>
<dbReference type="GO" id="GO:0008270">
    <property type="term" value="F:zinc ion binding"/>
    <property type="evidence" value="ECO:0007669"/>
    <property type="project" value="UniProtKB-KW"/>
</dbReference>
<evidence type="ECO:0000256" key="1">
    <source>
        <dbReference type="PROSITE-ProRule" id="PRU00042"/>
    </source>
</evidence>
<dbReference type="PROSITE" id="PS00028">
    <property type="entry name" value="ZINC_FINGER_C2H2_1"/>
    <property type="match status" value="1"/>
</dbReference>
<comment type="caution">
    <text evidence="3">The sequence shown here is derived from an EMBL/GenBank/DDBJ whole genome shotgun (WGS) entry which is preliminary data.</text>
</comment>
<feature type="domain" description="C2H2-type" evidence="2">
    <location>
        <begin position="17"/>
        <end position="46"/>
    </location>
</feature>
<sequence>MTEVESSDLSKLTSVRHKCPACFKQYKRKEHLVEHVKHSNHSIHQPKCPVCKKHCKSLESLREHAIGSLSKGCCAKAFIDKGCSLCLDIFDTSYARNAHEKLCGLSPAHPVS</sequence>
<evidence type="ECO:0000313" key="3">
    <source>
        <dbReference type="EMBL" id="KMZ62742.1"/>
    </source>
</evidence>
<keyword evidence="1" id="KW-0479">Metal-binding</keyword>
<reference evidence="4" key="1">
    <citation type="journal article" date="2016" name="Nature">
        <title>The genome of the seagrass Zostera marina reveals angiosperm adaptation to the sea.</title>
        <authorList>
            <person name="Olsen J.L."/>
            <person name="Rouze P."/>
            <person name="Verhelst B."/>
            <person name="Lin Y.-C."/>
            <person name="Bayer T."/>
            <person name="Collen J."/>
            <person name="Dattolo E."/>
            <person name="De Paoli E."/>
            <person name="Dittami S."/>
            <person name="Maumus F."/>
            <person name="Michel G."/>
            <person name="Kersting A."/>
            <person name="Lauritano C."/>
            <person name="Lohaus R."/>
            <person name="Toepel M."/>
            <person name="Tonon T."/>
            <person name="Vanneste K."/>
            <person name="Amirebrahimi M."/>
            <person name="Brakel J."/>
            <person name="Bostroem C."/>
            <person name="Chovatia M."/>
            <person name="Grimwood J."/>
            <person name="Jenkins J.W."/>
            <person name="Jueterbock A."/>
            <person name="Mraz A."/>
            <person name="Stam W.T."/>
            <person name="Tice H."/>
            <person name="Bornberg-Bauer E."/>
            <person name="Green P.J."/>
            <person name="Pearson G.A."/>
            <person name="Procaccini G."/>
            <person name="Duarte C.M."/>
            <person name="Schmutz J."/>
            <person name="Reusch T.B.H."/>
            <person name="Van de Peer Y."/>
        </authorList>
    </citation>
    <scope>NUCLEOTIDE SEQUENCE [LARGE SCALE GENOMIC DNA]</scope>
    <source>
        <strain evidence="4">cv. Finnish</strain>
    </source>
</reference>
<organism evidence="3 4">
    <name type="scientific">Zostera marina</name>
    <name type="common">Eelgrass</name>
    <dbReference type="NCBI Taxonomy" id="29655"/>
    <lineage>
        <taxon>Eukaryota</taxon>
        <taxon>Viridiplantae</taxon>
        <taxon>Streptophyta</taxon>
        <taxon>Embryophyta</taxon>
        <taxon>Tracheophyta</taxon>
        <taxon>Spermatophyta</taxon>
        <taxon>Magnoliopsida</taxon>
        <taxon>Liliopsida</taxon>
        <taxon>Zosteraceae</taxon>
        <taxon>Zostera</taxon>
    </lineage>
</organism>
<gene>
    <name evidence="3" type="ORF">ZOSMA_44G01450</name>
</gene>
<dbReference type="EMBL" id="LFYR01001330">
    <property type="protein sequence ID" value="KMZ62742.1"/>
    <property type="molecule type" value="Genomic_DNA"/>
</dbReference>
<dbReference type="InterPro" id="IPR013087">
    <property type="entry name" value="Znf_C2H2_type"/>
</dbReference>
<dbReference type="OMA" id="CAKAFID"/>
<dbReference type="PROSITE" id="PS50157">
    <property type="entry name" value="ZINC_FINGER_C2H2_2"/>
    <property type="match status" value="1"/>
</dbReference>
<dbReference type="OrthoDB" id="8191639at2759"/>
<keyword evidence="4" id="KW-1185">Reference proteome</keyword>
<dbReference type="STRING" id="29655.A0A0K9P3E4"/>
<name>A0A0K9P3E4_ZOSMR</name>
<protein>
    <recommendedName>
        <fullName evidence="2">C2H2-type domain-containing protein</fullName>
    </recommendedName>
</protein>
<evidence type="ECO:0000313" key="4">
    <source>
        <dbReference type="Proteomes" id="UP000036987"/>
    </source>
</evidence>
<dbReference type="AlphaFoldDB" id="A0A0K9P3E4"/>
<keyword evidence="1" id="KW-0862">Zinc</keyword>
<accession>A0A0K9P3E4</accession>
<proteinExistence type="predicted"/>
<dbReference type="Gene3D" id="3.30.160.60">
    <property type="entry name" value="Classic Zinc Finger"/>
    <property type="match status" value="1"/>
</dbReference>